<feature type="transmembrane region" description="Helical" evidence="2">
    <location>
        <begin position="116"/>
        <end position="134"/>
    </location>
</feature>
<dbReference type="Pfam" id="PF20581">
    <property type="entry name" value="DUF6785"/>
    <property type="match status" value="1"/>
</dbReference>
<keyword evidence="2" id="KW-0472">Membrane</keyword>
<keyword evidence="2" id="KW-1133">Transmembrane helix</keyword>
<evidence type="ECO:0000259" key="3">
    <source>
        <dbReference type="Pfam" id="PF20581"/>
    </source>
</evidence>
<evidence type="ECO:0000256" key="2">
    <source>
        <dbReference type="SAM" id="Phobius"/>
    </source>
</evidence>
<feature type="transmembrane region" description="Helical" evidence="2">
    <location>
        <begin position="44"/>
        <end position="64"/>
    </location>
</feature>
<evidence type="ECO:0000256" key="1">
    <source>
        <dbReference type="SAM" id="MobiDB-lite"/>
    </source>
</evidence>
<reference evidence="4" key="1">
    <citation type="journal article" date="2015" name="Nature">
        <title>Complex archaea that bridge the gap between prokaryotes and eukaryotes.</title>
        <authorList>
            <person name="Spang A."/>
            <person name="Saw J.H."/>
            <person name="Jorgensen S.L."/>
            <person name="Zaremba-Niedzwiedzka K."/>
            <person name="Martijn J."/>
            <person name="Lind A.E."/>
            <person name="van Eijk R."/>
            <person name="Schleper C."/>
            <person name="Guy L."/>
            <person name="Ettema T.J."/>
        </authorList>
    </citation>
    <scope>NUCLEOTIDE SEQUENCE</scope>
</reference>
<evidence type="ECO:0000313" key="4">
    <source>
        <dbReference type="EMBL" id="KKM22473.1"/>
    </source>
</evidence>
<organism evidence="4">
    <name type="scientific">marine sediment metagenome</name>
    <dbReference type="NCBI Taxonomy" id="412755"/>
    <lineage>
        <taxon>unclassified sequences</taxon>
        <taxon>metagenomes</taxon>
        <taxon>ecological metagenomes</taxon>
    </lineage>
</organism>
<feature type="non-terminal residue" evidence="4">
    <location>
        <position position="301"/>
    </location>
</feature>
<name>A0A0F9KJW3_9ZZZZ</name>
<proteinExistence type="predicted"/>
<gene>
    <name evidence="4" type="ORF">LCGC14_1624990</name>
</gene>
<feature type="transmembrane region" description="Helical" evidence="2">
    <location>
        <begin position="84"/>
        <end position="104"/>
    </location>
</feature>
<dbReference type="EMBL" id="LAZR01013326">
    <property type="protein sequence ID" value="KKM22473.1"/>
    <property type="molecule type" value="Genomic_DNA"/>
</dbReference>
<accession>A0A0F9KJW3</accession>
<feature type="transmembrane region" description="Helical" evidence="2">
    <location>
        <begin position="261"/>
        <end position="282"/>
    </location>
</feature>
<dbReference type="InterPro" id="IPR046712">
    <property type="entry name" value="DUF6785"/>
</dbReference>
<protein>
    <recommendedName>
        <fullName evidence="3">DUF6785 domain-containing protein</fullName>
    </recommendedName>
</protein>
<keyword evidence="2" id="KW-0812">Transmembrane</keyword>
<feature type="region of interest" description="Disordered" evidence="1">
    <location>
        <begin position="1"/>
        <end position="37"/>
    </location>
</feature>
<sequence length="301" mass="32985">MSRWAELAGTGTSGACRQRTGVSRNVEGQSPGMCDAQEKPPRRWLRLLAAVLVGLAGSTIIWVATPYNNFVIEASYISDSFLPIAGLAVVLALVLGVNPFLRWVRPRVALDKSQMAIVVGMLLVACVLPGQGLLRQLPYAIGSVPIHVRQNKKLAEAYAESGLPASLFPDTLGYEADTPVSEYFITELPPGESIPWSAWLAPTITWGAFLVACWLMMMGLSLIVLPQWRRNERLPFPLLTVHESLIEEPERGLFAPLFRSWSFWIAAVGVLVLHVLSGAQLYNPEGVPAVPLSWNLGRLFT</sequence>
<feature type="domain" description="DUF6785" evidence="3">
    <location>
        <begin position="49"/>
        <end position="301"/>
    </location>
</feature>
<comment type="caution">
    <text evidence="4">The sequence shown here is derived from an EMBL/GenBank/DDBJ whole genome shotgun (WGS) entry which is preliminary data.</text>
</comment>
<feature type="transmembrane region" description="Helical" evidence="2">
    <location>
        <begin position="204"/>
        <end position="225"/>
    </location>
</feature>
<dbReference type="AlphaFoldDB" id="A0A0F9KJW3"/>